<proteinExistence type="predicted"/>
<evidence type="ECO:0000256" key="7">
    <source>
        <dbReference type="ARBA" id="ARBA00023204"/>
    </source>
</evidence>
<evidence type="ECO:0000313" key="10">
    <source>
        <dbReference type="EMBL" id="MFC7081534.1"/>
    </source>
</evidence>
<dbReference type="Gene3D" id="3.40.470.10">
    <property type="entry name" value="Uracil-DNA glycosylase-like domain"/>
    <property type="match status" value="1"/>
</dbReference>
<dbReference type="InterPro" id="IPR051536">
    <property type="entry name" value="UDG_Type-4/5"/>
</dbReference>
<dbReference type="GO" id="GO:0051539">
    <property type="term" value="F:4 iron, 4 sulfur cluster binding"/>
    <property type="evidence" value="ECO:0007669"/>
    <property type="project" value="UniProtKB-KW"/>
</dbReference>
<evidence type="ECO:0000256" key="1">
    <source>
        <dbReference type="ARBA" id="ARBA00022485"/>
    </source>
</evidence>
<dbReference type="InterPro" id="IPR036895">
    <property type="entry name" value="Uracil-DNA_glycosylase-like_sf"/>
</dbReference>
<dbReference type="GO" id="GO:0046872">
    <property type="term" value="F:metal ion binding"/>
    <property type="evidence" value="ECO:0007669"/>
    <property type="project" value="UniProtKB-KW"/>
</dbReference>
<dbReference type="Pfam" id="PF03167">
    <property type="entry name" value="UDG"/>
    <property type="match status" value="1"/>
</dbReference>
<evidence type="ECO:0000256" key="5">
    <source>
        <dbReference type="ARBA" id="ARBA00023004"/>
    </source>
</evidence>
<evidence type="ECO:0000256" key="8">
    <source>
        <dbReference type="SAM" id="MobiDB-lite"/>
    </source>
</evidence>
<gene>
    <name evidence="10" type="ORF">ACFQJ6_16860</name>
</gene>
<evidence type="ECO:0000259" key="9">
    <source>
        <dbReference type="SMART" id="SM00986"/>
    </source>
</evidence>
<evidence type="ECO:0000256" key="6">
    <source>
        <dbReference type="ARBA" id="ARBA00023014"/>
    </source>
</evidence>
<dbReference type="SUPFAM" id="SSF52141">
    <property type="entry name" value="Uracil-DNA glycosylase-like"/>
    <property type="match status" value="1"/>
</dbReference>
<dbReference type="GO" id="GO:0006281">
    <property type="term" value="P:DNA repair"/>
    <property type="evidence" value="ECO:0007669"/>
    <property type="project" value="UniProtKB-KW"/>
</dbReference>
<dbReference type="PANTHER" id="PTHR33693">
    <property type="entry name" value="TYPE-5 URACIL-DNA GLYCOSYLASE"/>
    <property type="match status" value="1"/>
</dbReference>
<dbReference type="EMBL" id="JBHSZH010000005">
    <property type="protein sequence ID" value="MFC7081534.1"/>
    <property type="molecule type" value="Genomic_DNA"/>
</dbReference>
<keyword evidence="1" id="KW-0004">4Fe-4S</keyword>
<keyword evidence="7" id="KW-0234">DNA repair</keyword>
<dbReference type="PANTHER" id="PTHR33693:SF1">
    <property type="entry name" value="TYPE-4 URACIL-DNA GLYCOSYLASE"/>
    <property type="match status" value="1"/>
</dbReference>
<feature type="region of interest" description="Disordered" evidence="8">
    <location>
        <begin position="1"/>
        <end position="31"/>
    </location>
</feature>
<accession>A0ABD5WQN5</accession>
<dbReference type="GeneID" id="79301704"/>
<sequence length="226" mass="24391">MADSSDPESRNVSAPESRNVSAPESRNVLEPGCSRCPALVESRERISWGNGSVDAEVVVVGEAPAFGDPEAETWRGGNWTGMAYTSRHSGRAVRDLFADAGLADGDLYFTNAVKCFPKEADSDPNPTNREPTAEERANCRDHLAAEIEQVNPAVVATTGKHATLSVLGDLSGGFLDAVLEPRESAEFGTTVLPLLHPSYQNVWLPRIGRSREEYVAEIRAVVAARR</sequence>
<name>A0ABD5WQN5_9EURY</name>
<dbReference type="InterPro" id="IPR005122">
    <property type="entry name" value="Uracil-DNA_glycosylase-like"/>
</dbReference>
<dbReference type="AlphaFoldDB" id="A0ABD5WQN5"/>
<dbReference type="RefSeq" id="WP_276280550.1">
    <property type="nucleotide sequence ID" value="NZ_CP119809.1"/>
</dbReference>
<comment type="caution">
    <text evidence="10">The sequence shown here is derived from an EMBL/GenBank/DDBJ whole genome shotgun (WGS) entry which is preliminary data.</text>
</comment>
<protein>
    <submittedName>
        <fullName evidence="10">Uracil-DNA glycosylase family protein</fullName>
    </submittedName>
</protein>
<organism evidence="10 11">
    <name type="scientific">Halorussus caseinilyticus</name>
    <dbReference type="NCBI Taxonomy" id="3034025"/>
    <lineage>
        <taxon>Archaea</taxon>
        <taxon>Methanobacteriati</taxon>
        <taxon>Methanobacteriota</taxon>
        <taxon>Stenosarchaea group</taxon>
        <taxon>Halobacteria</taxon>
        <taxon>Halobacteriales</taxon>
        <taxon>Haladaptataceae</taxon>
        <taxon>Halorussus</taxon>
    </lineage>
</organism>
<keyword evidence="5" id="KW-0408">Iron</keyword>
<keyword evidence="2" id="KW-0479">Metal-binding</keyword>
<keyword evidence="3" id="KW-0227">DNA damage</keyword>
<evidence type="ECO:0000256" key="2">
    <source>
        <dbReference type="ARBA" id="ARBA00022723"/>
    </source>
</evidence>
<evidence type="ECO:0000256" key="3">
    <source>
        <dbReference type="ARBA" id="ARBA00022763"/>
    </source>
</evidence>
<dbReference type="GO" id="GO:0097506">
    <property type="term" value="F:deaminated base DNA N-glycosylase activity"/>
    <property type="evidence" value="ECO:0007669"/>
    <property type="project" value="UniProtKB-ARBA"/>
</dbReference>
<reference evidence="10 11" key="1">
    <citation type="journal article" date="2019" name="Int. J. Syst. Evol. Microbiol.">
        <title>The Global Catalogue of Microorganisms (GCM) 10K type strain sequencing project: providing services to taxonomists for standard genome sequencing and annotation.</title>
        <authorList>
            <consortium name="The Broad Institute Genomics Platform"/>
            <consortium name="The Broad Institute Genome Sequencing Center for Infectious Disease"/>
            <person name="Wu L."/>
            <person name="Ma J."/>
        </authorList>
    </citation>
    <scope>NUCLEOTIDE SEQUENCE [LARGE SCALE GENOMIC DNA]</scope>
    <source>
        <strain evidence="10 11">DT72</strain>
    </source>
</reference>
<keyword evidence="4" id="KW-0378">Hydrolase</keyword>
<dbReference type="SMART" id="SM00986">
    <property type="entry name" value="UDG"/>
    <property type="match status" value="1"/>
</dbReference>
<dbReference type="Proteomes" id="UP001596407">
    <property type="component" value="Unassembled WGS sequence"/>
</dbReference>
<keyword evidence="11" id="KW-1185">Reference proteome</keyword>
<keyword evidence="6" id="KW-0411">Iron-sulfur</keyword>
<feature type="compositionally biased region" description="Polar residues" evidence="8">
    <location>
        <begin position="10"/>
        <end position="24"/>
    </location>
</feature>
<evidence type="ECO:0000256" key="4">
    <source>
        <dbReference type="ARBA" id="ARBA00022801"/>
    </source>
</evidence>
<dbReference type="CDD" id="cd10030">
    <property type="entry name" value="UDG-F4_TTUDGA_SPO1dp_like"/>
    <property type="match status" value="1"/>
</dbReference>
<dbReference type="SMART" id="SM00987">
    <property type="entry name" value="UreE_C"/>
    <property type="match status" value="1"/>
</dbReference>
<feature type="domain" description="Uracil-DNA glycosylase-like" evidence="9">
    <location>
        <begin position="48"/>
        <end position="219"/>
    </location>
</feature>
<evidence type="ECO:0000313" key="11">
    <source>
        <dbReference type="Proteomes" id="UP001596407"/>
    </source>
</evidence>